<dbReference type="EMBL" id="BMWC01000001">
    <property type="protein sequence ID" value="GGW79042.1"/>
    <property type="molecule type" value="Genomic_DNA"/>
</dbReference>
<evidence type="ECO:0000313" key="3">
    <source>
        <dbReference type="Proteomes" id="UP000617743"/>
    </source>
</evidence>
<dbReference type="RefSeq" id="WP_190048261.1">
    <property type="nucleotide sequence ID" value="NZ_BMWC01000001.1"/>
</dbReference>
<feature type="transmembrane region" description="Helical" evidence="1">
    <location>
        <begin position="522"/>
        <end position="542"/>
    </location>
</feature>
<feature type="transmembrane region" description="Helical" evidence="1">
    <location>
        <begin position="493"/>
        <end position="516"/>
    </location>
</feature>
<sequence>MGEQWDIDALLEPLRTDLTTATTDLSSLRADVSAARADITALHVALTTLRGKHDQMVQALSAVGDAVHTVQNAVTASQDVLNDFVERYGRDQVVVNAHAELTRLTVEWKADFAQRERVRGLARGLTRTMTFQAVDSGLVDKDTIEACVREQFLVEPTFWLAPAIMALAARHTGDTVRASRATAHAFFLDSAKSQLFFALTCSSLGRQSEAAAWMDRYLNSLNRDELGPEFGVVLEAVANAELGHEAYTYAREAMARWFREDRTAFQAVPGPATSPHLAPWAGRLMEFGEDPSPGRFAALRELTGLEWPALENGWRTATALDGTLDYLRSFPKVVDLPAGKGRYTDSALDHLIDQLEPDEAEHRERMIRLRALIKHDGDAEAAAAAVDEGGQDKERLDFVTLLARAVFEPEFLGLGTAARKLALISVWESVRASAASMARTSRALIPPEITLSVEGWSCAYPTDSSSSFDAIAAADHLVRHVERRTRRQIESIGPAWTMTATAAALAAVCMGAHTWYAVTGPFSVVLVVLTVVCSLAALGGVAHAPLRRRSLREAGERQRANAAYALTRAVGELENLLDDWRHGLRSADLLDEWHPGREREVEA</sequence>
<keyword evidence="1" id="KW-1133">Transmembrane helix</keyword>
<evidence type="ECO:0000256" key="1">
    <source>
        <dbReference type="SAM" id="Phobius"/>
    </source>
</evidence>
<keyword evidence="3" id="KW-1185">Reference proteome</keyword>
<keyword evidence="1" id="KW-0472">Membrane</keyword>
<protein>
    <submittedName>
        <fullName evidence="2">Uncharacterized protein</fullName>
    </submittedName>
</protein>
<proteinExistence type="predicted"/>
<dbReference type="Proteomes" id="UP000617743">
    <property type="component" value="Unassembled WGS sequence"/>
</dbReference>
<accession>A0ABQ2WY28</accession>
<gene>
    <name evidence="2" type="ORF">GCM10010383_03140</name>
</gene>
<name>A0ABQ2WY28_9ACTN</name>
<dbReference type="Gene3D" id="1.20.5.340">
    <property type="match status" value="1"/>
</dbReference>
<comment type="caution">
    <text evidence="2">The sequence shown here is derived from an EMBL/GenBank/DDBJ whole genome shotgun (WGS) entry which is preliminary data.</text>
</comment>
<evidence type="ECO:0000313" key="2">
    <source>
        <dbReference type="EMBL" id="GGW79042.1"/>
    </source>
</evidence>
<organism evidence="2 3">
    <name type="scientific">Streptomyces lomondensis</name>
    <dbReference type="NCBI Taxonomy" id="68229"/>
    <lineage>
        <taxon>Bacteria</taxon>
        <taxon>Bacillati</taxon>
        <taxon>Actinomycetota</taxon>
        <taxon>Actinomycetes</taxon>
        <taxon>Kitasatosporales</taxon>
        <taxon>Streptomycetaceae</taxon>
        <taxon>Streptomyces</taxon>
    </lineage>
</organism>
<keyword evidence="1" id="KW-0812">Transmembrane</keyword>
<reference evidence="3" key="1">
    <citation type="journal article" date="2019" name="Int. J. Syst. Evol. Microbiol.">
        <title>The Global Catalogue of Microorganisms (GCM) 10K type strain sequencing project: providing services to taxonomists for standard genome sequencing and annotation.</title>
        <authorList>
            <consortium name="The Broad Institute Genomics Platform"/>
            <consortium name="The Broad Institute Genome Sequencing Center for Infectious Disease"/>
            <person name="Wu L."/>
            <person name="Ma J."/>
        </authorList>
    </citation>
    <scope>NUCLEOTIDE SEQUENCE [LARGE SCALE GENOMIC DNA]</scope>
    <source>
        <strain evidence="3">JCM 4866</strain>
    </source>
</reference>